<dbReference type="GO" id="GO:0030288">
    <property type="term" value="C:outer membrane-bounded periplasmic space"/>
    <property type="evidence" value="ECO:0007669"/>
    <property type="project" value="TreeGrafter"/>
</dbReference>
<dbReference type="SMART" id="SM00245">
    <property type="entry name" value="TSPc"/>
    <property type="match status" value="1"/>
</dbReference>
<gene>
    <name evidence="4" type="ORF">DI569_15625</name>
</gene>
<feature type="region of interest" description="Disordered" evidence="1">
    <location>
        <begin position="464"/>
        <end position="490"/>
    </location>
</feature>
<feature type="domain" description="Tail specific protease" evidence="3">
    <location>
        <begin position="212"/>
        <end position="418"/>
    </location>
</feature>
<dbReference type="Proteomes" id="UP000248597">
    <property type="component" value="Unassembled WGS sequence"/>
</dbReference>
<evidence type="ECO:0000313" key="4">
    <source>
        <dbReference type="EMBL" id="PZQ20414.1"/>
    </source>
</evidence>
<dbReference type="InterPro" id="IPR036034">
    <property type="entry name" value="PDZ_sf"/>
</dbReference>
<feature type="compositionally biased region" description="Low complexity" evidence="1">
    <location>
        <begin position="32"/>
        <end position="43"/>
    </location>
</feature>
<feature type="chain" id="PRO_5015965025" evidence="2">
    <location>
        <begin position="20"/>
        <end position="490"/>
    </location>
</feature>
<evidence type="ECO:0000259" key="3">
    <source>
        <dbReference type="SMART" id="SM00245"/>
    </source>
</evidence>
<dbReference type="Pfam" id="PF03572">
    <property type="entry name" value="Peptidase_S41"/>
    <property type="match status" value="1"/>
</dbReference>
<evidence type="ECO:0000313" key="5">
    <source>
        <dbReference type="Proteomes" id="UP000248597"/>
    </source>
</evidence>
<feature type="region of interest" description="Disordered" evidence="1">
    <location>
        <begin position="29"/>
        <end position="52"/>
    </location>
</feature>
<dbReference type="EMBL" id="QFPJ01000062">
    <property type="protein sequence ID" value="PZQ20414.1"/>
    <property type="molecule type" value="Genomic_DNA"/>
</dbReference>
<dbReference type="SUPFAM" id="SSF52096">
    <property type="entry name" value="ClpP/crotonase"/>
    <property type="match status" value="1"/>
</dbReference>
<feature type="signal peptide" evidence="2">
    <location>
        <begin position="1"/>
        <end position="19"/>
    </location>
</feature>
<dbReference type="GO" id="GO:0008236">
    <property type="term" value="F:serine-type peptidase activity"/>
    <property type="evidence" value="ECO:0007669"/>
    <property type="project" value="InterPro"/>
</dbReference>
<dbReference type="GO" id="GO:0007165">
    <property type="term" value="P:signal transduction"/>
    <property type="evidence" value="ECO:0007669"/>
    <property type="project" value="TreeGrafter"/>
</dbReference>
<comment type="caution">
    <text evidence="4">The sequence shown here is derived from an EMBL/GenBank/DDBJ whole genome shotgun (WGS) entry which is preliminary data.</text>
</comment>
<dbReference type="GO" id="GO:0006508">
    <property type="term" value="P:proteolysis"/>
    <property type="evidence" value="ECO:0007669"/>
    <property type="project" value="InterPro"/>
</dbReference>
<protein>
    <submittedName>
        <fullName evidence="4">Peptidase S41</fullName>
    </submittedName>
</protein>
<organism evidence="4 5">
    <name type="scientific">Sphingopyxis macrogoltabida</name>
    <name type="common">Sphingomonas macrogoltabidus</name>
    <dbReference type="NCBI Taxonomy" id="33050"/>
    <lineage>
        <taxon>Bacteria</taxon>
        <taxon>Pseudomonadati</taxon>
        <taxon>Pseudomonadota</taxon>
        <taxon>Alphaproteobacteria</taxon>
        <taxon>Sphingomonadales</taxon>
        <taxon>Sphingomonadaceae</taxon>
        <taxon>Sphingopyxis</taxon>
    </lineage>
</organism>
<keyword evidence="2" id="KW-0732">Signal</keyword>
<name>A0A2W5KWS3_SPHMC</name>
<dbReference type="PANTHER" id="PTHR32060:SF30">
    <property type="entry name" value="CARBOXY-TERMINAL PROCESSING PROTEASE CTPA"/>
    <property type="match status" value="1"/>
</dbReference>
<dbReference type="InterPro" id="IPR005151">
    <property type="entry name" value="Tail-specific_protease"/>
</dbReference>
<proteinExistence type="predicted"/>
<sequence length="490" mass="50791">MGSNIVTTHKNIVASVTLAALMLASCGGGGTPSSTQPPVTVTPTPSPTPTPTADCSLTARQTFAKAVIDEWYLFPADVAAGVAPASHTTVQSYIDALVAPARAQGKDRFFTYVTSIAEENAFFSSGASAGFGVRLSYNPATQRVVIAEAYENAPGLTAGIDRGTQISAIGTSAATMRSVADIVAAQGTAGITDALGPSDPGVTRVLRIVDGGGTRDVSVTKANFDIDPVSDRYGAKVIVEGGRSYGYINLRTFIASADAQLRTAFLDFRNRGITDVIIDFRYNGGGLVSTAELMGDLLGRNRGASDLFSQTNFRPSKANENDRHFFGPQPESIAPTRIAFIGTGSTASASEMVINSMLPYLGTNMTLVGSNSFGKPVGQIALDRAACDDRMRVVAFATGNSTGQSDYYGGLAPKIANGCAAADDLSLPLGDPREASIRTAIDFLSGASCTARIADAEVGARSLGAGTPARPEMLAADQPTASQRELPGLF</sequence>
<dbReference type="CDD" id="cd07561">
    <property type="entry name" value="Peptidase_S41_CPP_like"/>
    <property type="match status" value="1"/>
</dbReference>
<dbReference type="Gene3D" id="3.90.226.10">
    <property type="entry name" value="2-enoyl-CoA Hydratase, Chain A, domain 1"/>
    <property type="match status" value="1"/>
</dbReference>
<dbReference type="PANTHER" id="PTHR32060">
    <property type="entry name" value="TAIL-SPECIFIC PROTEASE"/>
    <property type="match status" value="1"/>
</dbReference>
<dbReference type="AlphaFoldDB" id="A0A2W5KWS3"/>
<dbReference type="GO" id="GO:0004175">
    <property type="term" value="F:endopeptidase activity"/>
    <property type="evidence" value="ECO:0007669"/>
    <property type="project" value="TreeGrafter"/>
</dbReference>
<dbReference type="Gene3D" id="3.30.750.170">
    <property type="match status" value="1"/>
</dbReference>
<evidence type="ECO:0000256" key="2">
    <source>
        <dbReference type="SAM" id="SignalP"/>
    </source>
</evidence>
<dbReference type="InterPro" id="IPR029045">
    <property type="entry name" value="ClpP/crotonase-like_dom_sf"/>
</dbReference>
<reference evidence="4 5" key="1">
    <citation type="submission" date="2017-08" db="EMBL/GenBank/DDBJ databases">
        <title>Infants hospitalized years apart are colonized by the same room-sourced microbial strains.</title>
        <authorList>
            <person name="Brooks B."/>
            <person name="Olm M.R."/>
            <person name="Firek B.A."/>
            <person name="Baker R."/>
            <person name="Thomas B.C."/>
            <person name="Morowitz M.J."/>
            <person name="Banfield J.F."/>
        </authorList>
    </citation>
    <scope>NUCLEOTIDE SEQUENCE [LARGE SCALE GENOMIC DNA]</scope>
    <source>
        <strain evidence="4">S2_005_003_R2_47</strain>
    </source>
</reference>
<dbReference type="Gene3D" id="2.30.42.10">
    <property type="match status" value="1"/>
</dbReference>
<accession>A0A2W5KWS3</accession>
<evidence type="ECO:0000256" key="1">
    <source>
        <dbReference type="SAM" id="MobiDB-lite"/>
    </source>
</evidence>